<name>A0A164KIH4_9CRUS</name>
<sequence>MVTTRQQSSLSPTSKLAPHHLKSHRWQRNFRQMDMAELKAIVQDITNQAGAPKHSDTLHGGDLSIFPIDHSQQDAFLKITKAANRSLSTSLPKSPNKKKGLIRGVPLSETDEDLLDSLLLQGATKVERFNKITDGSKELAHIAHFCRRLSE</sequence>
<reference evidence="2 3" key="1">
    <citation type="submission" date="2016-03" db="EMBL/GenBank/DDBJ databases">
        <title>EvidentialGene: Evidence-directed Construction of Genes on Genomes.</title>
        <authorList>
            <person name="Gilbert D.G."/>
            <person name="Choi J.-H."/>
            <person name="Mockaitis K."/>
            <person name="Colbourne J."/>
            <person name="Pfrender M."/>
        </authorList>
    </citation>
    <scope>NUCLEOTIDE SEQUENCE [LARGE SCALE GENOMIC DNA]</scope>
    <source>
        <strain evidence="2 3">Xinb3</strain>
        <tissue evidence="2">Complete organism</tissue>
    </source>
</reference>
<protein>
    <submittedName>
        <fullName evidence="2">Uncharacterized protein</fullName>
    </submittedName>
</protein>
<organism evidence="2 3">
    <name type="scientific">Daphnia magna</name>
    <dbReference type="NCBI Taxonomy" id="35525"/>
    <lineage>
        <taxon>Eukaryota</taxon>
        <taxon>Metazoa</taxon>
        <taxon>Ecdysozoa</taxon>
        <taxon>Arthropoda</taxon>
        <taxon>Crustacea</taxon>
        <taxon>Branchiopoda</taxon>
        <taxon>Diplostraca</taxon>
        <taxon>Cladocera</taxon>
        <taxon>Anomopoda</taxon>
        <taxon>Daphniidae</taxon>
        <taxon>Daphnia</taxon>
    </lineage>
</organism>
<gene>
    <name evidence="2" type="ORF">APZ42_034030</name>
</gene>
<dbReference type="Proteomes" id="UP000076858">
    <property type="component" value="Unassembled WGS sequence"/>
</dbReference>
<evidence type="ECO:0000313" key="3">
    <source>
        <dbReference type="Proteomes" id="UP000076858"/>
    </source>
</evidence>
<evidence type="ECO:0000256" key="1">
    <source>
        <dbReference type="SAM" id="MobiDB-lite"/>
    </source>
</evidence>
<feature type="compositionally biased region" description="Polar residues" evidence="1">
    <location>
        <begin position="1"/>
        <end position="14"/>
    </location>
</feature>
<comment type="caution">
    <text evidence="2">The sequence shown here is derived from an EMBL/GenBank/DDBJ whole genome shotgun (WGS) entry which is preliminary data.</text>
</comment>
<dbReference type="EMBL" id="LRGB01003316">
    <property type="protein sequence ID" value="KZS03286.1"/>
    <property type="molecule type" value="Genomic_DNA"/>
</dbReference>
<accession>A0A164KIH4</accession>
<proteinExistence type="predicted"/>
<keyword evidence="3" id="KW-1185">Reference proteome</keyword>
<evidence type="ECO:0000313" key="2">
    <source>
        <dbReference type="EMBL" id="KZS03286.1"/>
    </source>
</evidence>
<dbReference type="AlphaFoldDB" id="A0A164KIH4"/>
<feature type="region of interest" description="Disordered" evidence="1">
    <location>
        <begin position="1"/>
        <end position="24"/>
    </location>
</feature>